<reference evidence="3" key="1">
    <citation type="journal article" date="2012" name="Nat. Biotechnol.">
        <title>Reference genome sequence of the model plant Setaria.</title>
        <authorList>
            <person name="Bennetzen J.L."/>
            <person name="Schmutz J."/>
            <person name="Wang H."/>
            <person name="Percifield R."/>
            <person name="Hawkins J."/>
            <person name="Pontaroli A.C."/>
            <person name="Estep M."/>
            <person name="Feng L."/>
            <person name="Vaughn J.N."/>
            <person name="Grimwood J."/>
            <person name="Jenkins J."/>
            <person name="Barry K."/>
            <person name="Lindquist E."/>
            <person name="Hellsten U."/>
            <person name="Deshpande S."/>
            <person name="Wang X."/>
            <person name="Wu X."/>
            <person name="Mitros T."/>
            <person name="Triplett J."/>
            <person name="Yang X."/>
            <person name="Ye C.Y."/>
            <person name="Mauro-Herrera M."/>
            <person name="Wang L."/>
            <person name="Li P."/>
            <person name="Sharma M."/>
            <person name="Sharma R."/>
            <person name="Ronald P.C."/>
            <person name="Panaud O."/>
            <person name="Kellogg E.A."/>
            <person name="Brutnell T.P."/>
            <person name="Doust A.N."/>
            <person name="Tuskan G.A."/>
            <person name="Rokhsar D."/>
            <person name="Devos K.M."/>
        </authorList>
    </citation>
    <scope>NUCLEOTIDE SEQUENCE [LARGE SCALE GENOMIC DNA]</scope>
    <source>
        <strain evidence="3">cv. Yugu1</strain>
    </source>
</reference>
<proteinExistence type="predicted"/>
<name>K3XM25_SETIT</name>
<evidence type="ECO:0000256" key="1">
    <source>
        <dbReference type="SAM" id="MobiDB-lite"/>
    </source>
</evidence>
<organism evidence="2 3">
    <name type="scientific">Setaria italica</name>
    <name type="common">Foxtail millet</name>
    <name type="synonym">Panicum italicum</name>
    <dbReference type="NCBI Taxonomy" id="4555"/>
    <lineage>
        <taxon>Eukaryota</taxon>
        <taxon>Viridiplantae</taxon>
        <taxon>Streptophyta</taxon>
        <taxon>Embryophyta</taxon>
        <taxon>Tracheophyta</taxon>
        <taxon>Spermatophyta</taxon>
        <taxon>Magnoliopsida</taxon>
        <taxon>Liliopsida</taxon>
        <taxon>Poales</taxon>
        <taxon>Poaceae</taxon>
        <taxon>PACMAD clade</taxon>
        <taxon>Panicoideae</taxon>
        <taxon>Panicodae</taxon>
        <taxon>Paniceae</taxon>
        <taxon>Cenchrinae</taxon>
        <taxon>Setaria</taxon>
    </lineage>
</organism>
<feature type="region of interest" description="Disordered" evidence="1">
    <location>
        <begin position="186"/>
        <end position="206"/>
    </location>
</feature>
<dbReference type="InParanoid" id="K3XM25"/>
<dbReference type="Gramene" id="KQL03924">
    <property type="protein sequence ID" value="KQL03924"/>
    <property type="gene ID" value="SETIT_002948mg"/>
</dbReference>
<protein>
    <submittedName>
        <fullName evidence="2">Uncharacterized protein</fullName>
    </submittedName>
</protein>
<evidence type="ECO:0000313" key="2">
    <source>
        <dbReference type="EnsemblPlants" id="KQL03924"/>
    </source>
</evidence>
<dbReference type="EMBL" id="AGNK02002804">
    <property type="status" value="NOT_ANNOTATED_CDS"/>
    <property type="molecule type" value="Genomic_DNA"/>
</dbReference>
<sequence>MAPPAYAILQGWCSAGAAVRVTCECKRGFNGGHRVAVRAAAGLAASHSSLHHLTHSHSSSSTATSLVHLLVEERARRRAEASSEMARSAKMMAAAALLVLAVAAATTAEARNIKTAEKKDDAVVQPQTFPPFDRLGGGLPGAGGSSIPGFSMPGSGGLTPGFSLPGSGSIGSMPLFGGGGSPFSGFGGIPGSPAAGGSVPEHSNKP</sequence>
<accession>K3XM25</accession>
<dbReference type="InterPro" id="IPR035322">
    <property type="entry name" value="MFS18"/>
</dbReference>
<keyword evidence="3" id="KW-1185">Reference proteome</keyword>
<evidence type="ECO:0000313" key="3">
    <source>
        <dbReference type="Proteomes" id="UP000004995"/>
    </source>
</evidence>
<dbReference type="Pfam" id="PF17352">
    <property type="entry name" value="MFS18"/>
    <property type="match status" value="1"/>
</dbReference>
<dbReference type="EnsemblPlants" id="KQL03924">
    <property type="protein sequence ID" value="KQL03924"/>
    <property type="gene ID" value="SETIT_002948mg"/>
</dbReference>
<dbReference type="Proteomes" id="UP000004995">
    <property type="component" value="Unassembled WGS sequence"/>
</dbReference>
<dbReference type="eggNOG" id="ENOG502R61N">
    <property type="taxonomic scope" value="Eukaryota"/>
</dbReference>
<reference evidence="2" key="2">
    <citation type="submission" date="2018-08" db="UniProtKB">
        <authorList>
            <consortium name="EnsemblPlants"/>
        </authorList>
    </citation>
    <scope>IDENTIFICATION</scope>
    <source>
        <strain evidence="2">Yugu1</strain>
    </source>
</reference>
<dbReference type="AlphaFoldDB" id="K3XM25"/>
<dbReference type="HOGENOM" id="CLU_1333899_0_0_1"/>